<dbReference type="CDD" id="cd18800">
    <property type="entry name" value="SF2_C_EcoR124I-like"/>
    <property type="match status" value="1"/>
</dbReference>
<evidence type="ECO:0000256" key="1">
    <source>
        <dbReference type="ARBA" id="ARBA00000851"/>
    </source>
</evidence>
<comment type="function">
    <text evidence="10">Subunit R is required for both nuclease and ATPase activities, but not for modification.</text>
</comment>
<dbReference type="Pfam" id="PF22679">
    <property type="entry name" value="T1R_D3-like"/>
    <property type="match status" value="1"/>
</dbReference>
<dbReference type="InterPro" id="IPR004473">
    <property type="entry name" value="Restrct_endonuc_typeI_HsdR"/>
</dbReference>
<dbReference type="InterPro" id="IPR040980">
    <property type="entry name" value="SWI2_SNF2"/>
</dbReference>
<keyword evidence="8 10" id="KW-0067">ATP-binding</keyword>
<name>A0ABS3NFN8_9GAMM</name>
<evidence type="ECO:0000256" key="4">
    <source>
        <dbReference type="ARBA" id="ARBA00022741"/>
    </source>
</evidence>
<comment type="caution">
    <text evidence="12">The sequence shown here is derived from an EMBL/GenBank/DDBJ whole genome shotgun (WGS) entry which is preliminary data.</text>
</comment>
<feature type="domain" description="Helicase ATP-binding" evidence="11">
    <location>
        <begin position="325"/>
        <end position="490"/>
    </location>
</feature>
<dbReference type="SMART" id="SM00487">
    <property type="entry name" value="DEXDc"/>
    <property type="match status" value="1"/>
</dbReference>
<evidence type="ECO:0000256" key="2">
    <source>
        <dbReference type="ARBA" id="ARBA00008598"/>
    </source>
</evidence>
<dbReference type="InterPro" id="IPR021810">
    <property type="entry name" value="T1RH-like_C"/>
</dbReference>
<evidence type="ECO:0000259" key="11">
    <source>
        <dbReference type="PROSITE" id="PS51192"/>
    </source>
</evidence>
<dbReference type="GO" id="GO:0004519">
    <property type="term" value="F:endonuclease activity"/>
    <property type="evidence" value="ECO:0007669"/>
    <property type="project" value="UniProtKB-KW"/>
</dbReference>
<dbReference type="RefSeq" id="WP_208005274.1">
    <property type="nucleotide sequence ID" value="NZ_JAGDFX010000007.1"/>
</dbReference>
<keyword evidence="4 10" id="KW-0547">Nucleotide-binding</keyword>
<dbReference type="Pfam" id="PF04313">
    <property type="entry name" value="HSDR_N"/>
    <property type="match status" value="1"/>
</dbReference>
<dbReference type="PANTHER" id="PTHR30195">
    <property type="entry name" value="TYPE I SITE-SPECIFIC DEOXYRIBONUCLEASE PROTEIN SUBUNIT M AND R"/>
    <property type="match status" value="1"/>
</dbReference>
<dbReference type="SUPFAM" id="SSF52540">
    <property type="entry name" value="P-loop containing nucleoside triphosphate hydrolases"/>
    <property type="match status" value="2"/>
</dbReference>
<dbReference type="Gene3D" id="3.40.50.300">
    <property type="entry name" value="P-loop containing nucleotide triphosphate hydrolases"/>
    <property type="match status" value="2"/>
</dbReference>
<dbReference type="CDD" id="cd22332">
    <property type="entry name" value="HsdR_N"/>
    <property type="match status" value="1"/>
</dbReference>
<evidence type="ECO:0000256" key="7">
    <source>
        <dbReference type="ARBA" id="ARBA00022801"/>
    </source>
</evidence>
<sequence length="1041" mass="117373">MFQDEEHKVEQPAIEQLIKLGWSYKPGASLAPLAAVSGAQKAERDYYRDVVLTGRLEAALRKLNPWISEENLRKVMREITHPNHAALMEYNHDIYQKLVNYLSVEQDLGKGRKSHTVNIIDFDNPLNNDFLCTSQFKIEGVNQNIIPDIICFVNGLPLAVIECKSPYIADAMSEGINQLRRYANLRYPDTHEGAQKLFWYNQLMISTCRDQAKVGTISSSSQYYSDWKDAHLYSDAEIRAMVKSETEAERQVSEMPLHHYANQAQAVTEVTAQQRLLAGMFDCASFLDLIRNFVIFEPVEGRLIKKIARYQQYRAVNKVIHRLKTGADRKAKSGVVWHTQGSGKSLTMVMLASKMRRDAQLQQYKLVFITDRTQLDSQLSNTFRAAQSETIYNAGSVAELKTLLARDSSDIVTAMVQKFQEAEAEGDFSNLNPSDKIIVMADEAHRTQFGNLATTINAALPNAPKIGFTGTPLLKSQKMSDAFGGYIDEYKINEAVADGATVRIIYEGRQVQTEVVGKPLDALFDEYFKGYSDDEKREIKKKYGVERAIREAPMRIRWVCIDLLKHYREHIQPNGLKAMIVVGSRYAAVRFKDALDALEAPQSEVIISGSHNDEPMFAPYTDGKQHKQAISNFAKPLGVGKDQDPTAFLIVKDMLLTGFDAPIAQVMYIDRSLKGHTLMQAIARVNRTYSNEHGTKQAGFVVDYHGLSDHLASALDDYSSEDVAGTYHSLKDEIPKLEACHTRVAQVFKGLKGCDVDDYVLFLKDEVTRQQFEQAFKRFAKQMDVVLPDAAAKPFTADLRLWGKVQNGTRLKYREPGMDLKEIGAKVRNLVEEHILSTGVDPKIQPIDLMAANFSQTLQQIKSPESQASEIESAIKHHLTVNLDEDPEYYRSLSLRLQDIIEKTNGKWDEQVQLLMSFRSQINTERTQAASDLGLSDTEFAFYNILMAEVVKYLGEGDGGEDTISEAVHDEIKASSQSLVSMFDEATQIVDFFAKPDEVKRMKKAIKRTIIGCSFSDKSIVNMVQDRFMELAETRFGANSQ</sequence>
<dbReference type="PROSITE" id="PS51192">
    <property type="entry name" value="HELICASE_ATP_BIND_1"/>
    <property type="match status" value="1"/>
</dbReference>
<accession>A0ABS3NFN8</accession>
<evidence type="ECO:0000256" key="8">
    <source>
        <dbReference type="ARBA" id="ARBA00022840"/>
    </source>
</evidence>
<keyword evidence="13" id="KW-1185">Reference proteome</keyword>
<dbReference type="Gene3D" id="3.90.1570.50">
    <property type="match status" value="1"/>
</dbReference>
<evidence type="ECO:0000256" key="10">
    <source>
        <dbReference type="RuleBase" id="RU364115"/>
    </source>
</evidence>
<evidence type="ECO:0000256" key="9">
    <source>
        <dbReference type="ARBA" id="ARBA00023125"/>
    </source>
</evidence>
<dbReference type="InterPro" id="IPR014001">
    <property type="entry name" value="Helicase_ATP-bd"/>
</dbReference>
<proteinExistence type="inferred from homology"/>
<dbReference type="InterPro" id="IPR027417">
    <property type="entry name" value="P-loop_NTPase"/>
</dbReference>
<dbReference type="PANTHER" id="PTHR30195:SF15">
    <property type="entry name" value="TYPE I RESTRICTION ENZYME HINDI ENDONUCLEASE SUBUNIT"/>
    <property type="match status" value="1"/>
</dbReference>
<dbReference type="InterPro" id="IPR051268">
    <property type="entry name" value="Type-I_R_enzyme_R_subunit"/>
</dbReference>
<evidence type="ECO:0000256" key="5">
    <source>
        <dbReference type="ARBA" id="ARBA00022747"/>
    </source>
</evidence>
<dbReference type="NCBIfam" id="TIGR00348">
    <property type="entry name" value="hsdR"/>
    <property type="match status" value="1"/>
</dbReference>
<keyword evidence="3" id="KW-0540">Nuclease</keyword>
<keyword evidence="7 10" id="KW-0378">Hydrolase</keyword>
<comment type="similarity">
    <text evidence="2 10">Belongs to the HsdR family.</text>
</comment>
<keyword evidence="9 10" id="KW-0238">DNA-binding</keyword>
<dbReference type="InterPro" id="IPR007409">
    <property type="entry name" value="Restrct_endonuc_type1_HsdR_N"/>
</dbReference>
<reference evidence="12 13" key="1">
    <citation type="submission" date="2021-03" db="EMBL/GenBank/DDBJ databases">
        <title>Oceanisphaera sp. nov., isolated from the intestine.</title>
        <authorList>
            <person name="Zhao L.-H."/>
            <person name="Shi L.-F."/>
        </authorList>
    </citation>
    <scope>NUCLEOTIDE SEQUENCE [LARGE SCALE GENOMIC DNA]</scope>
    <source>
        <strain evidence="12 13">DM8</strain>
    </source>
</reference>
<comment type="subunit">
    <text evidence="10">The type I restriction/modification system is composed of three polypeptides R, M and S.</text>
</comment>
<keyword evidence="6 12" id="KW-0255">Endonuclease</keyword>
<organism evidence="12 13">
    <name type="scientific">Oceanisphaera pacifica</name>
    <dbReference type="NCBI Taxonomy" id="2818389"/>
    <lineage>
        <taxon>Bacteria</taxon>
        <taxon>Pseudomonadati</taxon>
        <taxon>Pseudomonadota</taxon>
        <taxon>Gammaproteobacteria</taxon>
        <taxon>Aeromonadales</taxon>
        <taxon>Aeromonadaceae</taxon>
        <taxon>Oceanisphaera</taxon>
    </lineage>
</organism>
<comment type="catalytic activity">
    <reaction evidence="1 10">
        <text>Endonucleolytic cleavage of DNA to give random double-stranded fragments with terminal 5'-phosphates, ATP is simultaneously hydrolyzed.</text>
        <dbReference type="EC" id="3.1.21.3"/>
    </reaction>
</comment>
<dbReference type="Pfam" id="PF18766">
    <property type="entry name" value="SWI2_SNF2"/>
    <property type="match status" value="1"/>
</dbReference>
<dbReference type="EC" id="3.1.21.3" evidence="10"/>
<keyword evidence="5 10" id="KW-0680">Restriction system</keyword>
<gene>
    <name evidence="12" type="ORF">J3U76_07120</name>
</gene>
<dbReference type="CDD" id="cd18030">
    <property type="entry name" value="DEXHc_RE_I_HsdR"/>
    <property type="match status" value="1"/>
</dbReference>
<dbReference type="Pfam" id="PF11867">
    <property type="entry name" value="T1RH-like_C"/>
    <property type="match status" value="1"/>
</dbReference>
<evidence type="ECO:0000256" key="6">
    <source>
        <dbReference type="ARBA" id="ARBA00022759"/>
    </source>
</evidence>
<evidence type="ECO:0000256" key="3">
    <source>
        <dbReference type="ARBA" id="ARBA00022722"/>
    </source>
</evidence>
<dbReference type="InterPro" id="IPR055180">
    <property type="entry name" value="HsdR_RecA-like_helicase_dom_2"/>
</dbReference>
<dbReference type="Proteomes" id="UP000664882">
    <property type="component" value="Unassembled WGS sequence"/>
</dbReference>
<evidence type="ECO:0000313" key="12">
    <source>
        <dbReference type="EMBL" id="MBO1519398.1"/>
    </source>
</evidence>
<protein>
    <recommendedName>
        <fullName evidence="10">Type I restriction enzyme endonuclease subunit</fullName>
        <shortName evidence="10">R protein</shortName>
        <ecNumber evidence="10">3.1.21.3</ecNumber>
    </recommendedName>
</protein>
<evidence type="ECO:0000313" key="13">
    <source>
        <dbReference type="Proteomes" id="UP000664882"/>
    </source>
</evidence>
<dbReference type="EMBL" id="JAGDFX010000007">
    <property type="protein sequence ID" value="MBO1519398.1"/>
    <property type="molecule type" value="Genomic_DNA"/>
</dbReference>